<feature type="region of interest" description="Disordered" evidence="1">
    <location>
        <begin position="288"/>
        <end position="351"/>
    </location>
</feature>
<dbReference type="AlphaFoldDB" id="A0AAX6SHA6"/>
<feature type="compositionally biased region" description="Basic and acidic residues" evidence="1">
    <location>
        <begin position="686"/>
        <end position="721"/>
    </location>
</feature>
<feature type="region of interest" description="Disordered" evidence="1">
    <location>
        <begin position="82"/>
        <end position="126"/>
    </location>
</feature>
<evidence type="ECO:0000313" key="2">
    <source>
        <dbReference type="Proteomes" id="UP000694906"/>
    </source>
</evidence>
<name>A0AAX6SHA6_HETGA</name>
<evidence type="ECO:0000313" key="3">
    <source>
        <dbReference type="RefSeq" id="XP_021107323.1"/>
    </source>
</evidence>
<reference evidence="3" key="1">
    <citation type="submission" date="2025-08" db="UniProtKB">
        <authorList>
            <consortium name="RefSeq"/>
        </authorList>
    </citation>
    <scope>IDENTIFICATION</scope>
</reference>
<gene>
    <name evidence="3" type="primary">LOC106008604</name>
</gene>
<feature type="compositionally biased region" description="Polar residues" evidence="1">
    <location>
        <begin position="213"/>
        <end position="225"/>
    </location>
</feature>
<organism evidence="2 3">
    <name type="scientific">Heterocephalus glaber</name>
    <name type="common">Naked mole rat</name>
    <dbReference type="NCBI Taxonomy" id="10181"/>
    <lineage>
        <taxon>Eukaryota</taxon>
        <taxon>Metazoa</taxon>
        <taxon>Chordata</taxon>
        <taxon>Craniata</taxon>
        <taxon>Vertebrata</taxon>
        <taxon>Euteleostomi</taxon>
        <taxon>Mammalia</taxon>
        <taxon>Eutheria</taxon>
        <taxon>Euarchontoglires</taxon>
        <taxon>Glires</taxon>
        <taxon>Rodentia</taxon>
        <taxon>Hystricomorpha</taxon>
        <taxon>Bathyergidae</taxon>
        <taxon>Heterocephalus</taxon>
    </lineage>
</organism>
<feature type="compositionally biased region" description="Basic residues" evidence="1">
    <location>
        <begin position="239"/>
        <end position="251"/>
    </location>
</feature>
<feature type="region of interest" description="Disordered" evidence="1">
    <location>
        <begin position="155"/>
        <end position="188"/>
    </location>
</feature>
<evidence type="ECO:0000256" key="1">
    <source>
        <dbReference type="SAM" id="MobiDB-lite"/>
    </source>
</evidence>
<feature type="region of interest" description="Disordered" evidence="1">
    <location>
        <begin position="509"/>
        <end position="776"/>
    </location>
</feature>
<keyword evidence="2" id="KW-1185">Reference proteome</keyword>
<feature type="compositionally biased region" description="Basic and acidic residues" evidence="1">
    <location>
        <begin position="320"/>
        <end position="329"/>
    </location>
</feature>
<feature type="region of interest" description="Disordered" evidence="1">
    <location>
        <begin position="20"/>
        <end position="43"/>
    </location>
</feature>
<feature type="compositionally biased region" description="Polar residues" evidence="1">
    <location>
        <begin position="764"/>
        <end position="776"/>
    </location>
</feature>
<accession>A0AAX6SHA6</accession>
<dbReference type="Proteomes" id="UP000694906">
    <property type="component" value="Unplaced"/>
</dbReference>
<dbReference type="GeneID" id="106008604"/>
<feature type="compositionally biased region" description="Low complexity" evidence="1">
    <location>
        <begin position="589"/>
        <end position="610"/>
    </location>
</feature>
<feature type="region of interest" description="Disordered" evidence="1">
    <location>
        <begin position="205"/>
        <end position="251"/>
    </location>
</feature>
<sequence>MSAATQGRAAEAFQCLRSASCGHHSSPELGPRDARGKAKPRKGRPLCPSLVSALAGLVWAPLGAASSPLASLRRARQLAERPAAAAGTEDVRAGGLSAQRAPRAVSPGASPGSGRGWWGRNSPPPPPTNHVLEAASVDPSKGHRTFALETSPGFLLLPNNKDKPTQCPGARSARWDSSRGCVEPPAPLRSGLLSREKLVGLGAQGSGLRARTAHTSVPRGQTGSGQRILPLEPTAHPRDRSRHPKQPKQRCRWHLGSASARFQTPARLLGDRQQAEAMAPGNASFARPGWAGRRGHGRPPGSGGPCAPSKLRGLWAHGTRGPDPHDGAYKRGPPVHPGASRAARSDLPHRPHPYRAVELRAGLQITPGPRPPSAACHPPPSAWARARARARARLGLQLAAKFMLAGGAAAAASICSLHSHRPASEPRLAERPEGGVSGFKLLIGISHCRVTRGGGDTHAAQHTHTPSHSQWPAALALKEKLPCAALPCPPLPCPALPCPALPATPPARSLRAPGFQARMGPRPPNSQRAAAAQGPRDPETCRRGGQIGRRLASRRQVGGTLCSVYPNPAVRGSRAAAGPQTARSPPRFRAPQRGPPSAAGARPAWALRPAEATDSGAHRQRSRRRPGASGPSPAEGRARSLGDPQAAAGPPPAPAPESELESQPDVPGWPDGRKPESWRGAALRGDQTDRGQETKTGHPDSQKPGKAQAERETEGTGESHRKATHRAPFHPQRSPTQELRDPSLPGEGTHLQGVAAGCAAPVSSPLSTSSPRGGGS</sequence>
<proteinExistence type="predicted"/>
<dbReference type="RefSeq" id="XP_021107323.1">
    <property type="nucleotide sequence ID" value="XM_021251664.1"/>
</dbReference>
<protein>
    <submittedName>
        <fullName evidence="3">Collagen alpha-2(I) chain-like</fullName>
    </submittedName>
</protein>